<keyword evidence="7" id="KW-0812">Transmembrane</keyword>
<dbReference type="GO" id="GO:0004222">
    <property type="term" value="F:metalloendopeptidase activity"/>
    <property type="evidence" value="ECO:0007669"/>
    <property type="project" value="InterPro"/>
</dbReference>
<evidence type="ECO:0000259" key="8">
    <source>
        <dbReference type="Pfam" id="PF01435"/>
    </source>
</evidence>
<keyword evidence="7" id="KW-0472">Membrane</keyword>
<organism evidence="9 10">
    <name type="scientific">Celeribacter persicus</name>
    <dbReference type="NCBI Taxonomy" id="1651082"/>
    <lineage>
        <taxon>Bacteria</taxon>
        <taxon>Pseudomonadati</taxon>
        <taxon>Pseudomonadota</taxon>
        <taxon>Alphaproteobacteria</taxon>
        <taxon>Rhodobacterales</taxon>
        <taxon>Roseobacteraceae</taxon>
        <taxon>Celeribacter</taxon>
    </lineage>
</organism>
<dbReference type="GO" id="GO:0046872">
    <property type="term" value="F:metal ion binding"/>
    <property type="evidence" value="ECO:0007669"/>
    <property type="project" value="UniProtKB-KW"/>
</dbReference>
<comment type="similarity">
    <text evidence="6">Belongs to the peptidase M48 family.</text>
</comment>
<dbReference type="PANTHER" id="PTHR22726">
    <property type="entry name" value="METALLOENDOPEPTIDASE OMA1"/>
    <property type="match status" value="1"/>
</dbReference>
<accession>A0A2T5HT71</accession>
<feature type="transmembrane region" description="Helical" evidence="7">
    <location>
        <begin position="120"/>
        <end position="143"/>
    </location>
</feature>
<gene>
    <name evidence="9" type="ORF">C8N42_10326</name>
</gene>
<evidence type="ECO:0000256" key="6">
    <source>
        <dbReference type="RuleBase" id="RU003983"/>
    </source>
</evidence>
<proteinExistence type="inferred from homology"/>
<dbReference type="Gene3D" id="3.30.2010.10">
    <property type="entry name" value="Metalloproteases ('zincins'), catalytic domain"/>
    <property type="match status" value="1"/>
</dbReference>
<comment type="caution">
    <text evidence="9">The sequence shown here is derived from an EMBL/GenBank/DDBJ whole genome shotgun (WGS) entry which is preliminary data.</text>
</comment>
<dbReference type="InterPro" id="IPR001915">
    <property type="entry name" value="Peptidase_M48"/>
</dbReference>
<keyword evidence="7" id="KW-1133">Transmembrane helix</keyword>
<name>A0A2T5HT71_9RHOB</name>
<evidence type="ECO:0000256" key="1">
    <source>
        <dbReference type="ARBA" id="ARBA00022670"/>
    </source>
</evidence>
<evidence type="ECO:0000313" key="9">
    <source>
        <dbReference type="EMBL" id="PTQ74736.1"/>
    </source>
</evidence>
<evidence type="ECO:0000256" key="3">
    <source>
        <dbReference type="ARBA" id="ARBA00022801"/>
    </source>
</evidence>
<evidence type="ECO:0000256" key="2">
    <source>
        <dbReference type="ARBA" id="ARBA00022723"/>
    </source>
</evidence>
<keyword evidence="3 6" id="KW-0378">Hydrolase</keyword>
<dbReference type="Proteomes" id="UP000244077">
    <property type="component" value="Unassembled WGS sequence"/>
</dbReference>
<protein>
    <submittedName>
        <fullName evidence="9">Peptidase M48-like protein</fullName>
    </submittedName>
</protein>
<evidence type="ECO:0000256" key="7">
    <source>
        <dbReference type="SAM" id="Phobius"/>
    </source>
</evidence>
<dbReference type="GO" id="GO:0051603">
    <property type="term" value="P:proteolysis involved in protein catabolic process"/>
    <property type="evidence" value="ECO:0007669"/>
    <property type="project" value="TreeGrafter"/>
</dbReference>
<evidence type="ECO:0000313" key="10">
    <source>
        <dbReference type="Proteomes" id="UP000244077"/>
    </source>
</evidence>
<sequence length="400" mass="42695">MSGAGPWAPIPEGVRCELVDGKTAARHVVYALLREGEAALDLSYTNEQGVELRWNWPLSHLRHVEGQSDLKWGQAPLGVYTNVMTPTARLYVRDGRLRAALETDAPNLRRKTPMTGKGRLAGLIAGAVASVAFIVFVLIPLIADQLAAGLPIEGERALGDKTYQQVRDSLGTVLPLNECTGKRGVLALREMEAKLLAVSDLDREAVQLTVLDHDMINAFALPGGRIVVMRGLIDASEAPEEVAAVIAHEMGHVAHRDPTRHALRSVGTFGVLSLVFGDFAGGTVVLLGVNQLVNAQYSQGAESAADAYAHALLPKAGVSPGALAPLFERLREEYGDSEGIASHLASHPKLGDRVTRAEEAAVGFEASDAPFMSPLAWRELRAICGDESSDKKSKSNSVAP</sequence>
<feature type="domain" description="Peptidase M48" evidence="8">
    <location>
        <begin position="192"/>
        <end position="359"/>
    </location>
</feature>
<comment type="cofactor">
    <cofactor evidence="6">
        <name>Zn(2+)</name>
        <dbReference type="ChEBI" id="CHEBI:29105"/>
    </cofactor>
    <text evidence="6">Binds 1 zinc ion per subunit.</text>
</comment>
<keyword evidence="2" id="KW-0479">Metal-binding</keyword>
<reference evidence="9 10" key="1">
    <citation type="submission" date="2018-04" db="EMBL/GenBank/DDBJ databases">
        <title>Genomic Encyclopedia of Archaeal and Bacterial Type Strains, Phase II (KMG-II): from individual species to whole genera.</title>
        <authorList>
            <person name="Goeker M."/>
        </authorList>
    </citation>
    <scope>NUCLEOTIDE SEQUENCE [LARGE SCALE GENOMIC DNA]</scope>
    <source>
        <strain evidence="9 10">DSM 100434</strain>
    </source>
</reference>
<keyword evidence="5 6" id="KW-0482">Metalloprotease</keyword>
<dbReference type="OrthoDB" id="9810445at2"/>
<evidence type="ECO:0000256" key="4">
    <source>
        <dbReference type="ARBA" id="ARBA00022833"/>
    </source>
</evidence>
<keyword evidence="1 6" id="KW-0645">Protease</keyword>
<keyword evidence="4 6" id="KW-0862">Zinc</keyword>
<dbReference type="InterPro" id="IPR051156">
    <property type="entry name" value="Mito/Outer_Membr_Metalloprot"/>
</dbReference>
<evidence type="ECO:0000256" key="5">
    <source>
        <dbReference type="ARBA" id="ARBA00023049"/>
    </source>
</evidence>
<dbReference type="RefSeq" id="WP_107815411.1">
    <property type="nucleotide sequence ID" value="NZ_QAOH01000003.1"/>
</dbReference>
<dbReference type="GO" id="GO:0016020">
    <property type="term" value="C:membrane"/>
    <property type="evidence" value="ECO:0007669"/>
    <property type="project" value="TreeGrafter"/>
</dbReference>
<keyword evidence="10" id="KW-1185">Reference proteome</keyword>
<dbReference type="AlphaFoldDB" id="A0A2T5HT71"/>
<dbReference type="EMBL" id="QAOH01000003">
    <property type="protein sequence ID" value="PTQ74736.1"/>
    <property type="molecule type" value="Genomic_DNA"/>
</dbReference>
<dbReference type="Pfam" id="PF01435">
    <property type="entry name" value="Peptidase_M48"/>
    <property type="match status" value="1"/>
</dbReference>
<dbReference type="CDD" id="cd07332">
    <property type="entry name" value="M48C_Oma1_like"/>
    <property type="match status" value="1"/>
</dbReference>
<dbReference type="PANTHER" id="PTHR22726:SF1">
    <property type="entry name" value="METALLOENDOPEPTIDASE OMA1, MITOCHONDRIAL"/>
    <property type="match status" value="1"/>
</dbReference>